<accession>A0ABT5KAP9</accession>
<protein>
    <submittedName>
        <fullName evidence="5">LytTR family DNA-binding domain-containing protein</fullName>
    </submittedName>
</protein>
<dbReference type="SMART" id="SM00850">
    <property type="entry name" value="LytTR"/>
    <property type="match status" value="1"/>
</dbReference>
<organism evidence="5 6">
    <name type="scientific">Roseateles albus</name>
    <dbReference type="NCBI Taxonomy" id="2987525"/>
    <lineage>
        <taxon>Bacteria</taxon>
        <taxon>Pseudomonadati</taxon>
        <taxon>Pseudomonadota</taxon>
        <taxon>Betaproteobacteria</taxon>
        <taxon>Burkholderiales</taxon>
        <taxon>Sphaerotilaceae</taxon>
        <taxon>Roseateles</taxon>
    </lineage>
</organism>
<feature type="modified residue" description="4-aspartylphosphate" evidence="2">
    <location>
        <position position="53"/>
    </location>
</feature>
<feature type="domain" description="Response regulatory" evidence="3">
    <location>
        <begin position="2"/>
        <end position="114"/>
    </location>
</feature>
<reference evidence="5 6" key="1">
    <citation type="submission" date="2022-10" db="EMBL/GenBank/DDBJ databases">
        <title>Paucibacter sp. hw1 Genome sequencing.</title>
        <authorList>
            <person name="Park S."/>
        </authorList>
    </citation>
    <scope>NUCLEOTIDE SEQUENCE [LARGE SCALE GENOMIC DNA]</scope>
    <source>
        <strain evidence="6">hw1</strain>
    </source>
</reference>
<evidence type="ECO:0000313" key="6">
    <source>
        <dbReference type="Proteomes" id="UP001221189"/>
    </source>
</evidence>
<dbReference type="Proteomes" id="UP001221189">
    <property type="component" value="Unassembled WGS sequence"/>
</dbReference>
<evidence type="ECO:0000259" key="4">
    <source>
        <dbReference type="PROSITE" id="PS50930"/>
    </source>
</evidence>
<dbReference type="InterPro" id="IPR039420">
    <property type="entry name" value="WalR-like"/>
</dbReference>
<keyword evidence="6" id="KW-1185">Reference proteome</keyword>
<keyword evidence="1 5" id="KW-0238">DNA-binding</keyword>
<dbReference type="RefSeq" id="WP_273598885.1">
    <property type="nucleotide sequence ID" value="NZ_JAQQXT010000001.1"/>
</dbReference>
<dbReference type="InterPro" id="IPR007492">
    <property type="entry name" value="LytTR_DNA-bd_dom"/>
</dbReference>
<dbReference type="PROSITE" id="PS50110">
    <property type="entry name" value="RESPONSE_REGULATORY"/>
    <property type="match status" value="1"/>
</dbReference>
<dbReference type="Pfam" id="PF00072">
    <property type="entry name" value="Response_reg"/>
    <property type="match status" value="1"/>
</dbReference>
<dbReference type="SMART" id="SM00448">
    <property type="entry name" value="REC"/>
    <property type="match status" value="1"/>
</dbReference>
<evidence type="ECO:0000256" key="2">
    <source>
        <dbReference type="PROSITE-ProRule" id="PRU00169"/>
    </source>
</evidence>
<name>A0ABT5KAP9_9BURK</name>
<proteinExistence type="predicted"/>
<evidence type="ECO:0000313" key="5">
    <source>
        <dbReference type="EMBL" id="MDC8770447.1"/>
    </source>
</evidence>
<dbReference type="Pfam" id="PF04397">
    <property type="entry name" value="LytTR"/>
    <property type="match status" value="1"/>
</dbReference>
<sequence length="238" mass="25541">MRVLIVDDEPQARARLQRLLSAMPGIEIAGIAKDGEQALAQVAALAPDVIFLDIQMPGISGLDVAASLPDPAPAVVFASAFDRYALEAFDSDAVDYLLKPVEAERLARALDRLRERLRTRISPTRAEQAPPAQLLIPDRGRTHVVAVAEILWLEAADNYVLLHLLDGRTPLLRRSLAGLLVDLGVGFMRTHRSAAVATAQVLALGDSELTLRGGASAPCSRQYRAAVLAQLSSNSKAL</sequence>
<dbReference type="PANTHER" id="PTHR48111">
    <property type="entry name" value="REGULATOR OF RPOS"/>
    <property type="match status" value="1"/>
</dbReference>
<keyword evidence="2" id="KW-0597">Phosphoprotein</keyword>
<dbReference type="SUPFAM" id="SSF52172">
    <property type="entry name" value="CheY-like"/>
    <property type="match status" value="1"/>
</dbReference>
<dbReference type="EMBL" id="JAQQXT010000001">
    <property type="protein sequence ID" value="MDC8770447.1"/>
    <property type="molecule type" value="Genomic_DNA"/>
</dbReference>
<evidence type="ECO:0000256" key="1">
    <source>
        <dbReference type="ARBA" id="ARBA00023125"/>
    </source>
</evidence>
<dbReference type="GO" id="GO:0003677">
    <property type="term" value="F:DNA binding"/>
    <property type="evidence" value="ECO:0007669"/>
    <property type="project" value="UniProtKB-KW"/>
</dbReference>
<comment type="caution">
    <text evidence="5">The sequence shown here is derived from an EMBL/GenBank/DDBJ whole genome shotgun (WGS) entry which is preliminary data.</text>
</comment>
<dbReference type="Gene3D" id="2.40.50.1020">
    <property type="entry name" value="LytTr DNA-binding domain"/>
    <property type="match status" value="1"/>
</dbReference>
<feature type="domain" description="HTH LytTR-type" evidence="4">
    <location>
        <begin position="134"/>
        <end position="233"/>
    </location>
</feature>
<dbReference type="PANTHER" id="PTHR48111:SF69">
    <property type="entry name" value="RESPONSE REGULATOR RECEIVER"/>
    <property type="match status" value="1"/>
</dbReference>
<dbReference type="Gene3D" id="3.40.50.2300">
    <property type="match status" value="1"/>
</dbReference>
<gene>
    <name evidence="5" type="ORF">PRZ03_02600</name>
</gene>
<evidence type="ECO:0000259" key="3">
    <source>
        <dbReference type="PROSITE" id="PS50110"/>
    </source>
</evidence>
<dbReference type="PROSITE" id="PS50930">
    <property type="entry name" value="HTH_LYTTR"/>
    <property type="match status" value="1"/>
</dbReference>
<dbReference type="InterPro" id="IPR001789">
    <property type="entry name" value="Sig_transdc_resp-reg_receiver"/>
</dbReference>
<dbReference type="InterPro" id="IPR011006">
    <property type="entry name" value="CheY-like_superfamily"/>
</dbReference>